<protein>
    <submittedName>
        <fullName evidence="2">Uncharacterized protein</fullName>
    </submittedName>
</protein>
<feature type="region of interest" description="Disordered" evidence="1">
    <location>
        <begin position="135"/>
        <end position="200"/>
    </location>
</feature>
<feature type="compositionally biased region" description="Basic and acidic residues" evidence="1">
    <location>
        <begin position="183"/>
        <end position="200"/>
    </location>
</feature>
<organism evidence="2 3">
    <name type="scientific">Pleurodeles waltl</name>
    <name type="common">Iberian ribbed newt</name>
    <dbReference type="NCBI Taxonomy" id="8319"/>
    <lineage>
        <taxon>Eukaryota</taxon>
        <taxon>Metazoa</taxon>
        <taxon>Chordata</taxon>
        <taxon>Craniata</taxon>
        <taxon>Vertebrata</taxon>
        <taxon>Euteleostomi</taxon>
        <taxon>Amphibia</taxon>
        <taxon>Batrachia</taxon>
        <taxon>Caudata</taxon>
        <taxon>Salamandroidea</taxon>
        <taxon>Salamandridae</taxon>
        <taxon>Pleurodelinae</taxon>
        <taxon>Pleurodeles</taxon>
    </lineage>
</organism>
<evidence type="ECO:0000313" key="2">
    <source>
        <dbReference type="EMBL" id="KAJ1089862.1"/>
    </source>
</evidence>
<evidence type="ECO:0000313" key="3">
    <source>
        <dbReference type="Proteomes" id="UP001066276"/>
    </source>
</evidence>
<comment type="caution">
    <text evidence="2">The sequence shown here is derived from an EMBL/GenBank/DDBJ whole genome shotgun (WGS) entry which is preliminary data.</text>
</comment>
<reference evidence="2" key="1">
    <citation type="journal article" date="2022" name="bioRxiv">
        <title>Sequencing and chromosome-scale assembly of the giantPleurodeles waltlgenome.</title>
        <authorList>
            <person name="Brown T."/>
            <person name="Elewa A."/>
            <person name="Iarovenko S."/>
            <person name="Subramanian E."/>
            <person name="Araus A.J."/>
            <person name="Petzold A."/>
            <person name="Susuki M."/>
            <person name="Suzuki K.-i.T."/>
            <person name="Hayashi T."/>
            <person name="Toyoda A."/>
            <person name="Oliveira C."/>
            <person name="Osipova E."/>
            <person name="Leigh N.D."/>
            <person name="Simon A."/>
            <person name="Yun M.H."/>
        </authorList>
    </citation>
    <scope>NUCLEOTIDE SEQUENCE</scope>
    <source>
        <strain evidence="2">20211129_DDA</strain>
        <tissue evidence="2">Liver</tissue>
    </source>
</reference>
<sequence>MTPWRLQPLHEAPALISPSSGSSCKNSPKTKRLESGRCGDPSNRTDWRPGARDFFLWPPNQREAEPRRGTIGGRHLAFETGARIELSGSAVRTVRSAGSPVCPQCPEAEPAPGGYGARGTAESLVRTQFGWSYRAEESRAHLWPPETTGGGKSERRQPGQEAKNQIGGAPRPGVPGKLVLEIPTRRVEREPPRTPEETSE</sequence>
<evidence type="ECO:0000256" key="1">
    <source>
        <dbReference type="SAM" id="MobiDB-lite"/>
    </source>
</evidence>
<dbReference type="EMBL" id="JANPWB010000015">
    <property type="protein sequence ID" value="KAJ1089862.1"/>
    <property type="molecule type" value="Genomic_DNA"/>
</dbReference>
<dbReference type="AlphaFoldDB" id="A0AAV7LE13"/>
<proteinExistence type="predicted"/>
<keyword evidence="3" id="KW-1185">Reference proteome</keyword>
<feature type="compositionally biased region" description="Low complexity" evidence="1">
    <location>
        <begin position="17"/>
        <end position="27"/>
    </location>
</feature>
<accession>A0AAV7LE13</accession>
<name>A0AAV7LE13_PLEWA</name>
<feature type="region of interest" description="Disordered" evidence="1">
    <location>
        <begin position="1"/>
        <end position="73"/>
    </location>
</feature>
<dbReference type="Proteomes" id="UP001066276">
    <property type="component" value="Chromosome 11"/>
</dbReference>
<feature type="compositionally biased region" description="Basic and acidic residues" evidence="1">
    <location>
        <begin position="31"/>
        <end position="51"/>
    </location>
</feature>
<gene>
    <name evidence="2" type="ORF">NDU88_003006</name>
</gene>
<feature type="region of interest" description="Disordered" evidence="1">
    <location>
        <begin position="96"/>
        <end position="117"/>
    </location>
</feature>
<dbReference type="PROSITE" id="PS51257">
    <property type="entry name" value="PROKAR_LIPOPROTEIN"/>
    <property type="match status" value="1"/>
</dbReference>